<dbReference type="CDD" id="cd00093">
    <property type="entry name" value="HTH_XRE"/>
    <property type="match status" value="1"/>
</dbReference>
<dbReference type="InterPro" id="IPR010982">
    <property type="entry name" value="Lambda_DNA-bd_dom_sf"/>
</dbReference>
<dbReference type="Gene3D" id="1.10.260.40">
    <property type="entry name" value="lambda repressor-like DNA-binding domains"/>
    <property type="match status" value="1"/>
</dbReference>
<reference evidence="3 4" key="1">
    <citation type="journal article" date="2014" name="Int. J. Syst. Evol. Microbiol.">
        <title>Phaeodactylibacter xiamenensis gen. nov., sp. nov., a member of the family Saprospiraceae isolated from the marine alga Phaeodactylum tricornutum.</title>
        <authorList>
            <person name="Chen Z.Jr."/>
            <person name="Lei X."/>
            <person name="Lai Q."/>
            <person name="Li Y."/>
            <person name="Zhang B."/>
            <person name="Zhang J."/>
            <person name="Zhang H."/>
            <person name="Yang L."/>
            <person name="Zheng W."/>
            <person name="Tian Y."/>
            <person name="Yu Z."/>
            <person name="Xu H.Jr."/>
            <person name="Zheng T."/>
        </authorList>
    </citation>
    <scope>NUCLEOTIDE SEQUENCE [LARGE SCALE GENOMIC DNA]</scope>
    <source>
        <strain evidence="3 4">KD52</strain>
    </source>
</reference>
<dbReference type="GO" id="GO:0003677">
    <property type="term" value="F:DNA binding"/>
    <property type="evidence" value="ECO:0007669"/>
    <property type="project" value="UniProtKB-KW"/>
</dbReference>
<dbReference type="CDD" id="cd02209">
    <property type="entry name" value="cupin_XRE_C"/>
    <property type="match status" value="1"/>
</dbReference>
<evidence type="ECO:0000313" key="4">
    <source>
        <dbReference type="Proteomes" id="UP000029736"/>
    </source>
</evidence>
<feature type="domain" description="HTH cro/C1-type" evidence="2">
    <location>
        <begin position="16"/>
        <end position="70"/>
    </location>
</feature>
<dbReference type="GO" id="GO:0005829">
    <property type="term" value="C:cytosol"/>
    <property type="evidence" value="ECO:0007669"/>
    <property type="project" value="TreeGrafter"/>
</dbReference>
<dbReference type="InterPro" id="IPR013096">
    <property type="entry name" value="Cupin_2"/>
</dbReference>
<dbReference type="GO" id="GO:0003700">
    <property type="term" value="F:DNA-binding transcription factor activity"/>
    <property type="evidence" value="ECO:0007669"/>
    <property type="project" value="TreeGrafter"/>
</dbReference>
<dbReference type="SUPFAM" id="SSF51182">
    <property type="entry name" value="RmlC-like cupins"/>
    <property type="match status" value="1"/>
</dbReference>
<dbReference type="SMART" id="SM00530">
    <property type="entry name" value="HTH_XRE"/>
    <property type="match status" value="1"/>
</dbReference>
<proteinExistence type="predicted"/>
<dbReference type="Pfam" id="PF01381">
    <property type="entry name" value="HTH_3"/>
    <property type="match status" value="1"/>
</dbReference>
<dbReference type="AlphaFoldDB" id="A0A098S3S1"/>
<dbReference type="Gene3D" id="2.60.120.10">
    <property type="entry name" value="Jelly Rolls"/>
    <property type="match status" value="1"/>
</dbReference>
<dbReference type="Proteomes" id="UP000029736">
    <property type="component" value="Unassembled WGS sequence"/>
</dbReference>
<accession>A0A098S3S1</accession>
<evidence type="ECO:0000256" key="1">
    <source>
        <dbReference type="ARBA" id="ARBA00023125"/>
    </source>
</evidence>
<dbReference type="EMBL" id="JPOS01000079">
    <property type="protein sequence ID" value="KGE86468.1"/>
    <property type="molecule type" value="Genomic_DNA"/>
</dbReference>
<dbReference type="SUPFAM" id="SSF47413">
    <property type="entry name" value="lambda repressor-like DNA-binding domains"/>
    <property type="match status" value="1"/>
</dbReference>
<dbReference type="InterPro" id="IPR050807">
    <property type="entry name" value="TransReg_Diox_bact_type"/>
</dbReference>
<dbReference type="PROSITE" id="PS50943">
    <property type="entry name" value="HTH_CROC1"/>
    <property type="match status" value="1"/>
</dbReference>
<protein>
    <recommendedName>
        <fullName evidence="2">HTH cro/C1-type domain-containing protein</fullName>
    </recommendedName>
</protein>
<dbReference type="InterPro" id="IPR001387">
    <property type="entry name" value="Cro/C1-type_HTH"/>
</dbReference>
<dbReference type="PANTHER" id="PTHR46797:SF1">
    <property type="entry name" value="METHYLPHOSPHONATE SYNTHASE"/>
    <property type="match status" value="1"/>
</dbReference>
<dbReference type="InterPro" id="IPR014710">
    <property type="entry name" value="RmlC-like_jellyroll"/>
</dbReference>
<dbReference type="Pfam" id="PF07883">
    <property type="entry name" value="Cupin_2"/>
    <property type="match status" value="1"/>
</dbReference>
<dbReference type="InterPro" id="IPR011051">
    <property type="entry name" value="RmlC_Cupin_sf"/>
</dbReference>
<gene>
    <name evidence="3" type="ORF">IX84_22080</name>
</gene>
<keyword evidence="1" id="KW-0238">DNA-binding</keyword>
<dbReference type="PANTHER" id="PTHR46797">
    <property type="entry name" value="HTH-TYPE TRANSCRIPTIONAL REGULATOR"/>
    <property type="match status" value="1"/>
</dbReference>
<evidence type="ECO:0000313" key="3">
    <source>
        <dbReference type="EMBL" id="KGE86468.1"/>
    </source>
</evidence>
<dbReference type="RefSeq" id="WP_044225465.1">
    <property type="nucleotide sequence ID" value="NZ_JBKAGJ010000026.1"/>
</dbReference>
<evidence type="ECO:0000259" key="2">
    <source>
        <dbReference type="PROSITE" id="PS50943"/>
    </source>
</evidence>
<comment type="caution">
    <text evidence="3">The sequence shown here is derived from an EMBL/GenBank/DDBJ whole genome shotgun (WGS) entry which is preliminary data.</text>
</comment>
<name>A0A098S3S1_9BACT</name>
<dbReference type="STRING" id="1524460.IX84_22080"/>
<keyword evidence="4" id="KW-1185">Reference proteome</keyword>
<organism evidence="3 4">
    <name type="scientific">Phaeodactylibacter xiamenensis</name>
    <dbReference type="NCBI Taxonomy" id="1524460"/>
    <lineage>
        <taxon>Bacteria</taxon>
        <taxon>Pseudomonadati</taxon>
        <taxon>Bacteroidota</taxon>
        <taxon>Saprospiria</taxon>
        <taxon>Saprospirales</taxon>
        <taxon>Haliscomenobacteraceae</taxon>
        <taxon>Phaeodactylibacter</taxon>
    </lineage>
</organism>
<sequence length="199" mass="22741">MKLGSGYAIHRIGPKLRAYRKEKELRLVDLSKAAGISSAMLSKIENGRIIPTIPTLFQLISVLGVEPQDFFAEINEQGKFSGYLLVRKENYVPYVKEESAEGFQYQSIFEHTLDNNDFQISIVALEPGNKRPLVSTAAYEFLYIIDGEIKFHLENTVLDLRKGDSLFFDGRIKHAPFNHQKTQVQYLVIYFFVSEEGEV</sequence>